<dbReference type="EC" id="1.1.1.86" evidence="11"/>
<evidence type="ECO:0000256" key="12">
    <source>
        <dbReference type="PROSITE-ProRule" id="PRU01198"/>
    </source>
</evidence>
<dbReference type="NCBIfam" id="TIGR00465">
    <property type="entry name" value="ilvC"/>
    <property type="match status" value="1"/>
</dbReference>
<comment type="catalytic activity">
    <reaction evidence="10">
        <text>(2R)-2,3-dihydroxy-3-methylbutanoate + NADP(+) = (2S)-2-acetolactate + NADPH + H(+)</text>
        <dbReference type="Rhea" id="RHEA:22068"/>
        <dbReference type="ChEBI" id="CHEBI:15378"/>
        <dbReference type="ChEBI" id="CHEBI:49072"/>
        <dbReference type="ChEBI" id="CHEBI:57783"/>
        <dbReference type="ChEBI" id="CHEBI:58349"/>
        <dbReference type="ChEBI" id="CHEBI:58476"/>
        <dbReference type="EC" id="1.1.1.383"/>
    </reaction>
</comment>
<comment type="catalytic activity">
    <reaction evidence="9">
        <text>(2R)-2,3-dihydroxy-3-methylbutanoate + NAD(+) = (2S)-2-acetolactate + NADH + H(+)</text>
        <dbReference type="Rhea" id="RHEA:30627"/>
        <dbReference type="ChEBI" id="CHEBI:15378"/>
        <dbReference type="ChEBI" id="CHEBI:49072"/>
        <dbReference type="ChEBI" id="CHEBI:57540"/>
        <dbReference type="ChEBI" id="CHEBI:57945"/>
        <dbReference type="ChEBI" id="CHEBI:58476"/>
        <dbReference type="EC" id="1.1.1.383"/>
    </reaction>
</comment>
<feature type="binding site" evidence="11 12">
    <location>
        <position position="194"/>
    </location>
    <ligand>
        <name>Mg(2+)</name>
        <dbReference type="ChEBI" id="CHEBI:18420"/>
        <label>1</label>
    </ligand>
</feature>
<evidence type="ECO:0000256" key="1">
    <source>
        <dbReference type="ARBA" id="ARBA00004864"/>
    </source>
</evidence>
<feature type="binding site" evidence="11 12">
    <location>
        <position position="226"/>
    </location>
    <ligand>
        <name>Mg(2+)</name>
        <dbReference type="ChEBI" id="CHEBI:18420"/>
        <label>2</label>
    </ligand>
</feature>
<dbReference type="Pfam" id="PF01450">
    <property type="entry name" value="KARI_C"/>
    <property type="match status" value="1"/>
</dbReference>
<dbReference type="RefSeq" id="WP_109939169.1">
    <property type="nucleotide sequence ID" value="NZ_CP176366.1"/>
</dbReference>
<feature type="active site" evidence="11">
    <location>
        <position position="107"/>
    </location>
</feature>
<dbReference type="PANTHER" id="PTHR21371:SF1">
    <property type="entry name" value="KETOL-ACID REDUCTOISOMERASE, MITOCHONDRIAL"/>
    <property type="match status" value="1"/>
</dbReference>
<dbReference type="SUPFAM" id="SSF51735">
    <property type="entry name" value="NAD(P)-binding Rossmann-fold domains"/>
    <property type="match status" value="1"/>
</dbReference>
<dbReference type="GO" id="GO:0050661">
    <property type="term" value="F:NADP binding"/>
    <property type="evidence" value="ECO:0007669"/>
    <property type="project" value="InterPro"/>
</dbReference>
<feature type="binding site" evidence="11">
    <location>
        <begin position="25"/>
        <end position="28"/>
    </location>
    <ligand>
        <name>NADP(+)</name>
        <dbReference type="ChEBI" id="CHEBI:58349"/>
    </ligand>
</feature>
<dbReference type="Pfam" id="PF07991">
    <property type="entry name" value="KARI_N"/>
    <property type="match status" value="1"/>
</dbReference>
<comment type="caution">
    <text evidence="15">The sequence shown here is derived from an EMBL/GenBank/DDBJ whole genome shotgun (WGS) entry which is preliminary data.</text>
</comment>
<dbReference type="AlphaFoldDB" id="A0A2V2NC64"/>
<feature type="binding site" evidence="11 12">
    <location>
        <position position="190"/>
    </location>
    <ligand>
        <name>Mg(2+)</name>
        <dbReference type="ChEBI" id="CHEBI:18420"/>
        <label>1</label>
    </ligand>
</feature>
<dbReference type="GO" id="GO:0000287">
    <property type="term" value="F:magnesium ion binding"/>
    <property type="evidence" value="ECO:0007669"/>
    <property type="project" value="UniProtKB-UniRule"/>
</dbReference>
<keyword evidence="16" id="KW-1185">Reference proteome</keyword>
<dbReference type="SUPFAM" id="SSF48179">
    <property type="entry name" value="6-phosphogluconate dehydrogenase C-terminal domain-like"/>
    <property type="match status" value="1"/>
</dbReference>
<dbReference type="FunFam" id="3.40.50.720:FF:000023">
    <property type="entry name" value="Ketol-acid reductoisomerase (NADP(+))"/>
    <property type="match status" value="1"/>
</dbReference>
<dbReference type="PANTHER" id="PTHR21371">
    <property type="entry name" value="KETOL-ACID REDUCTOISOMERASE, MITOCHONDRIAL"/>
    <property type="match status" value="1"/>
</dbReference>
<comment type="function">
    <text evidence="11">Involved in the biosynthesis of branched-chain amino acids (BCAA). Catalyzes an alkyl-migration followed by a ketol-acid reduction of (S)-2-acetolactate (S2AL) to yield (R)-2,3-dihydroxy-isovalerate. In the isomerase reaction, S2AL is rearranged via a Mg-dependent methyl migration to produce 3-hydroxy-3-methyl-2-ketobutyrate (HMKB). In the reductase reaction, this 2-ketoacid undergoes a metal-dependent reduction by NADPH to yield (R)-2,3-dihydroxy-isovalerate.</text>
</comment>
<feature type="domain" description="KARI C-terminal knotted" evidence="14">
    <location>
        <begin position="182"/>
        <end position="327"/>
    </location>
</feature>
<evidence type="ECO:0000256" key="3">
    <source>
        <dbReference type="ARBA" id="ARBA00010318"/>
    </source>
</evidence>
<dbReference type="InterPro" id="IPR013116">
    <property type="entry name" value="KARI_N"/>
</dbReference>
<comment type="pathway">
    <text evidence="1 11">Amino-acid biosynthesis; L-valine biosynthesis; L-valine from pyruvate: step 2/4.</text>
</comment>
<dbReference type="OrthoDB" id="6064at2157"/>
<evidence type="ECO:0000256" key="11">
    <source>
        <dbReference type="HAMAP-Rule" id="MF_00435"/>
    </source>
</evidence>
<comment type="catalytic activity">
    <reaction evidence="11">
        <text>(2R)-2,3-dihydroxy-3-methylbutanoate + NADP(+) = (2S)-2-acetolactate + NADPH + H(+)</text>
        <dbReference type="Rhea" id="RHEA:22068"/>
        <dbReference type="ChEBI" id="CHEBI:15378"/>
        <dbReference type="ChEBI" id="CHEBI:49072"/>
        <dbReference type="ChEBI" id="CHEBI:57783"/>
        <dbReference type="ChEBI" id="CHEBI:58349"/>
        <dbReference type="ChEBI" id="CHEBI:58476"/>
        <dbReference type="EC" id="1.1.1.86"/>
    </reaction>
</comment>
<reference evidence="15 16" key="1">
    <citation type="submission" date="2018-05" db="EMBL/GenBank/DDBJ databases">
        <title>Draft genome of Methanospirillum stamsii Pt1.</title>
        <authorList>
            <person name="Dueholm M.S."/>
            <person name="Nielsen P.H."/>
            <person name="Bakmann L.F."/>
            <person name="Otzen D.E."/>
        </authorList>
    </citation>
    <scope>NUCLEOTIDE SEQUENCE [LARGE SCALE GENOMIC DNA]</scope>
    <source>
        <strain evidence="15 16">Pt1</strain>
    </source>
</reference>
<dbReference type="NCBIfam" id="NF009940">
    <property type="entry name" value="PRK13403.1"/>
    <property type="match status" value="1"/>
</dbReference>
<proteinExistence type="inferred from homology"/>
<dbReference type="InterPro" id="IPR000506">
    <property type="entry name" value="KARI_C"/>
</dbReference>
<dbReference type="UniPathway" id="UPA00049">
    <property type="reaction ID" value="UER00060"/>
</dbReference>
<feature type="binding site" evidence="11">
    <location>
        <position position="133"/>
    </location>
    <ligand>
        <name>NADP(+)</name>
        <dbReference type="ChEBI" id="CHEBI:58349"/>
    </ligand>
</feature>
<gene>
    <name evidence="11" type="primary">ilvC</name>
    <name evidence="15" type="ORF">DLD82_00180</name>
</gene>
<protein>
    <recommendedName>
        <fullName evidence="11">Ketol-acid reductoisomerase (NADP(+))</fullName>
        <shortName evidence="11">KARI</shortName>
        <ecNumber evidence="11">1.1.1.86</ecNumber>
    </recommendedName>
    <alternativeName>
        <fullName evidence="11">Acetohydroxy-acid isomeroreductase</fullName>
        <shortName evidence="11">AHIR</shortName>
    </alternativeName>
    <alternativeName>
        <fullName evidence="11">Alpha-keto-beta-hydroxylacyl reductoisomerase</fullName>
    </alternativeName>
</protein>
<dbReference type="InterPro" id="IPR036291">
    <property type="entry name" value="NAD(P)-bd_dom_sf"/>
</dbReference>
<keyword evidence="8 11" id="KW-0100">Branched-chain amino acid biosynthesis</keyword>
<sequence>MLEKYYDKDADMSAISSKTIAVIGYGSQGRGQALNLKDSGLKVVIGLRPGKSWDLAKSEGFEVMEVADAAKKADVIQILIPDEHQGAVYREQIAKGLTKGKTLMFSHGFNIHFGQIVPPGDVDVVMVAPKGPGHMVRRTYTEGKGVPALIAIEQDVTGKARAIALAYAKGIGATRAVVFETSFREETETDLFGEQAVLCGGMTSLIRAGFETLVEAGYAPEMAYLEVLHETKLIVDLIYEGGFTKMRNAISNTAQFGDLTRGPRVIGQESYLAMQEILEEIQTGAFAKEWMLENMVNRPVFTALTRADEEHLIEEVGKEIRATMPQFKDLNK</sequence>
<keyword evidence="4 11" id="KW-0028">Amino-acid biosynthesis</keyword>
<dbReference type="InterPro" id="IPR014359">
    <property type="entry name" value="KARI_prok"/>
</dbReference>
<keyword evidence="7 11" id="KW-0560">Oxidoreductase</keyword>
<feature type="binding site" evidence="11">
    <location>
        <position position="52"/>
    </location>
    <ligand>
        <name>NADP(+)</name>
        <dbReference type="ChEBI" id="CHEBI:58349"/>
    </ligand>
</feature>
<dbReference type="UniPathway" id="UPA00047">
    <property type="reaction ID" value="UER00056"/>
</dbReference>
<evidence type="ECO:0000256" key="5">
    <source>
        <dbReference type="ARBA" id="ARBA00022723"/>
    </source>
</evidence>
<evidence type="ECO:0000256" key="4">
    <source>
        <dbReference type="ARBA" id="ARBA00022605"/>
    </source>
</evidence>
<dbReference type="Gene3D" id="3.40.50.720">
    <property type="entry name" value="NAD(P)-binding Rossmann-like Domain"/>
    <property type="match status" value="1"/>
</dbReference>
<evidence type="ECO:0000256" key="6">
    <source>
        <dbReference type="ARBA" id="ARBA00022842"/>
    </source>
</evidence>
<dbReference type="EMBL" id="QGMZ01000001">
    <property type="protein sequence ID" value="PWR76350.1"/>
    <property type="molecule type" value="Genomic_DNA"/>
</dbReference>
<feature type="binding site" evidence="11 12">
    <location>
        <position position="190"/>
    </location>
    <ligand>
        <name>Mg(2+)</name>
        <dbReference type="ChEBI" id="CHEBI:18420"/>
        <label>2</label>
    </ligand>
</feature>
<evidence type="ECO:0000313" key="15">
    <source>
        <dbReference type="EMBL" id="PWR76350.1"/>
    </source>
</evidence>
<dbReference type="GeneID" id="97610403"/>
<feature type="binding site" evidence="11">
    <location>
        <position position="48"/>
    </location>
    <ligand>
        <name>NADP(+)</name>
        <dbReference type="ChEBI" id="CHEBI:58349"/>
    </ligand>
</feature>
<keyword evidence="5 11" id="KW-0479">Metal-binding</keyword>
<feature type="domain" description="KARI N-terminal Rossmann" evidence="13">
    <location>
        <begin position="2"/>
        <end position="181"/>
    </location>
</feature>
<dbReference type="PROSITE" id="PS51851">
    <property type="entry name" value="KARI_C"/>
    <property type="match status" value="1"/>
</dbReference>
<dbReference type="PIRSF" id="PIRSF000116">
    <property type="entry name" value="IlvC_gammaproteo"/>
    <property type="match status" value="1"/>
</dbReference>
<dbReference type="InterPro" id="IPR008927">
    <property type="entry name" value="6-PGluconate_DH-like_C_sf"/>
</dbReference>
<evidence type="ECO:0000256" key="2">
    <source>
        <dbReference type="ARBA" id="ARBA00004885"/>
    </source>
</evidence>
<dbReference type="GO" id="GO:0009099">
    <property type="term" value="P:L-valine biosynthetic process"/>
    <property type="evidence" value="ECO:0007669"/>
    <property type="project" value="UniProtKB-UniRule"/>
</dbReference>
<evidence type="ECO:0000259" key="13">
    <source>
        <dbReference type="PROSITE" id="PS51850"/>
    </source>
</evidence>
<keyword evidence="6 11" id="KW-0460">Magnesium</keyword>
<dbReference type="InterPro" id="IPR013023">
    <property type="entry name" value="KARI"/>
</dbReference>
<dbReference type="GO" id="GO:0009097">
    <property type="term" value="P:isoleucine biosynthetic process"/>
    <property type="evidence" value="ECO:0007669"/>
    <property type="project" value="UniProtKB-UniRule"/>
</dbReference>
<keyword evidence="11" id="KW-0521">NADP</keyword>
<evidence type="ECO:0000313" key="16">
    <source>
        <dbReference type="Proteomes" id="UP000245934"/>
    </source>
</evidence>
<comment type="cofactor">
    <cofactor evidence="11">
        <name>Mg(2+)</name>
        <dbReference type="ChEBI" id="CHEBI:18420"/>
    </cofactor>
    <text evidence="11">Binds 2 magnesium ions per subunit.</text>
</comment>
<feature type="binding site" evidence="11 12">
    <location>
        <position position="251"/>
    </location>
    <ligand>
        <name>substrate</name>
    </ligand>
</feature>
<dbReference type="Proteomes" id="UP000245934">
    <property type="component" value="Unassembled WGS sequence"/>
</dbReference>
<dbReference type="HAMAP" id="MF_00435">
    <property type="entry name" value="IlvC"/>
    <property type="match status" value="1"/>
</dbReference>
<evidence type="ECO:0000259" key="14">
    <source>
        <dbReference type="PROSITE" id="PS51851"/>
    </source>
</evidence>
<dbReference type="Gene3D" id="6.10.240.10">
    <property type="match status" value="1"/>
</dbReference>
<dbReference type="NCBIfam" id="NF004017">
    <property type="entry name" value="PRK05479.1"/>
    <property type="match status" value="1"/>
</dbReference>
<dbReference type="GO" id="GO:0016853">
    <property type="term" value="F:isomerase activity"/>
    <property type="evidence" value="ECO:0007669"/>
    <property type="project" value="UniProtKB-KW"/>
</dbReference>
<accession>A0A2V2NC64</accession>
<name>A0A2V2NC64_9EURY</name>
<comment type="pathway">
    <text evidence="2 11">Amino-acid biosynthesis; L-isoleucine biosynthesis; L-isoleucine from 2-oxobutanoate: step 2/4.</text>
</comment>
<feature type="binding site" evidence="11 12">
    <location>
        <position position="230"/>
    </location>
    <ligand>
        <name>Mg(2+)</name>
        <dbReference type="ChEBI" id="CHEBI:18420"/>
        <label>2</label>
    </ligand>
</feature>
<organism evidence="15 16">
    <name type="scientific">Methanospirillum stamsii</name>
    <dbReference type="NCBI Taxonomy" id="1277351"/>
    <lineage>
        <taxon>Archaea</taxon>
        <taxon>Methanobacteriati</taxon>
        <taxon>Methanobacteriota</taxon>
        <taxon>Stenosarchaea group</taxon>
        <taxon>Methanomicrobia</taxon>
        <taxon>Methanomicrobiales</taxon>
        <taxon>Methanospirillaceae</taxon>
        <taxon>Methanospirillum</taxon>
    </lineage>
</organism>
<evidence type="ECO:0000256" key="10">
    <source>
        <dbReference type="ARBA" id="ARBA00052344"/>
    </source>
</evidence>
<evidence type="ECO:0000256" key="8">
    <source>
        <dbReference type="ARBA" id="ARBA00023304"/>
    </source>
</evidence>
<evidence type="ECO:0000256" key="7">
    <source>
        <dbReference type="ARBA" id="ARBA00023002"/>
    </source>
</evidence>
<keyword evidence="15" id="KW-0413">Isomerase</keyword>
<comment type="catalytic activity">
    <reaction evidence="11">
        <text>(2R,3R)-2,3-dihydroxy-3-methylpentanoate + NADP(+) = (S)-2-ethyl-2-hydroxy-3-oxobutanoate + NADPH + H(+)</text>
        <dbReference type="Rhea" id="RHEA:13493"/>
        <dbReference type="ChEBI" id="CHEBI:15378"/>
        <dbReference type="ChEBI" id="CHEBI:49256"/>
        <dbReference type="ChEBI" id="CHEBI:49258"/>
        <dbReference type="ChEBI" id="CHEBI:57783"/>
        <dbReference type="ChEBI" id="CHEBI:58349"/>
        <dbReference type="EC" id="1.1.1.86"/>
    </reaction>
</comment>
<evidence type="ECO:0000256" key="9">
    <source>
        <dbReference type="ARBA" id="ARBA00050504"/>
    </source>
</evidence>
<comment type="caution">
    <text evidence="11">Lacks conserved residue(s) required for the propagation of feature annotation.</text>
</comment>
<dbReference type="GO" id="GO:0004455">
    <property type="term" value="F:ketol-acid reductoisomerase activity"/>
    <property type="evidence" value="ECO:0007669"/>
    <property type="project" value="UniProtKB-UniRule"/>
</dbReference>
<dbReference type="PROSITE" id="PS51850">
    <property type="entry name" value="KARI_N"/>
    <property type="match status" value="1"/>
</dbReference>
<comment type="similarity">
    <text evidence="3 11 12">Belongs to the ketol-acid reductoisomerase family.</text>
</comment>